<evidence type="ECO:0000256" key="5">
    <source>
        <dbReference type="ARBA" id="ARBA00023242"/>
    </source>
</evidence>
<evidence type="ECO:0000313" key="8">
    <source>
        <dbReference type="EMBL" id="CAB3264658.1"/>
    </source>
</evidence>
<feature type="compositionally biased region" description="Low complexity" evidence="6">
    <location>
        <begin position="1206"/>
        <end position="1217"/>
    </location>
</feature>
<dbReference type="InterPro" id="IPR002589">
    <property type="entry name" value="Macro_dom"/>
</dbReference>
<evidence type="ECO:0000256" key="2">
    <source>
        <dbReference type="ARBA" id="ARBA00022676"/>
    </source>
</evidence>
<accession>A0A6F9DNT9</accession>
<evidence type="ECO:0000256" key="4">
    <source>
        <dbReference type="ARBA" id="ARBA00023027"/>
    </source>
</evidence>
<dbReference type="GO" id="GO:0003676">
    <property type="term" value="F:nucleic acid binding"/>
    <property type="evidence" value="ECO:0007669"/>
    <property type="project" value="InterPro"/>
</dbReference>
<dbReference type="PANTHER" id="PTHR14453">
    <property type="entry name" value="PARP/ZINC FINGER CCCH TYPE DOMAIN CONTAINING PROTEIN"/>
    <property type="match status" value="1"/>
</dbReference>
<feature type="region of interest" description="Disordered" evidence="6">
    <location>
        <begin position="798"/>
        <end position="819"/>
    </location>
</feature>
<dbReference type="PROSITE" id="PS51154">
    <property type="entry name" value="MACRO"/>
    <property type="match status" value="2"/>
</dbReference>
<dbReference type="GO" id="GO:0005634">
    <property type="term" value="C:nucleus"/>
    <property type="evidence" value="ECO:0007669"/>
    <property type="project" value="UniProtKB-SubCell"/>
</dbReference>
<organism evidence="8">
    <name type="scientific">Phallusia mammillata</name>
    <dbReference type="NCBI Taxonomy" id="59560"/>
    <lineage>
        <taxon>Eukaryota</taxon>
        <taxon>Metazoa</taxon>
        <taxon>Chordata</taxon>
        <taxon>Tunicata</taxon>
        <taxon>Ascidiacea</taxon>
        <taxon>Phlebobranchia</taxon>
        <taxon>Ascidiidae</taxon>
        <taxon>Phallusia</taxon>
    </lineage>
</organism>
<feature type="compositionally biased region" description="Basic and acidic residues" evidence="6">
    <location>
        <begin position="1218"/>
        <end position="1234"/>
    </location>
</feature>
<evidence type="ECO:0000256" key="6">
    <source>
        <dbReference type="SAM" id="MobiDB-lite"/>
    </source>
</evidence>
<feature type="region of interest" description="Disordered" evidence="6">
    <location>
        <begin position="440"/>
        <end position="461"/>
    </location>
</feature>
<keyword evidence="4" id="KW-0520">NAD</keyword>
<evidence type="ECO:0000259" key="7">
    <source>
        <dbReference type="PROSITE" id="PS51154"/>
    </source>
</evidence>
<evidence type="ECO:0000256" key="3">
    <source>
        <dbReference type="ARBA" id="ARBA00022679"/>
    </source>
</evidence>
<feature type="compositionally biased region" description="Low complexity" evidence="6">
    <location>
        <begin position="808"/>
        <end position="819"/>
    </location>
</feature>
<dbReference type="GO" id="GO:0005737">
    <property type="term" value="C:cytoplasm"/>
    <property type="evidence" value="ECO:0007669"/>
    <property type="project" value="TreeGrafter"/>
</dbReference>
<dbReference type="CDD" id="cd02907">
    <property type="entry name" value="Macro_Af1521_BAL-like"/>
    <property type="match status" value="1"/>
</dbReference>
<dbReference type="InterPro" id="IPR035979">
    <property type="entry name" value="RBD_domain_sf"/>
</dbReference>
<dbReference type="Gene3D" id="3.40.220.10">
    <property type="entry name" value="Leucine Aminopeptidase, subunit E, domain 1"/>
    <property type="match status" value="2"/>
</dbReference>
<keyword evidence="3" id="KW-0808">Transferase</keyword>
<dbReference type="GO" id="GO:0016757">
    <property type="term" value="F:glycosyltransferase activity"/>
    <property type="evidence" value="ECO:0007669"/>
    <property type="project" value="UniProtKB-KW"/>
</dbReference>
<dbReference type="GO" id="GO:0010629">
    <property type="term" value="P:negative regulation of gene expression"/>
    <property type="evidence" value="ECO:0007669"/>
    <property type="project" value="TreeGrafter"/>
</dbReference>
<dbReference type="SMART" id="SM00506">
    <property type="entry name" value="A1pp"/>
    <property type="match status" value="2"/>
</dbReference>
<feature type="domain" description="Macro" evidence="7">
    <location>
        <begin position="596"/>
        <end position="765"/>
    </location>
</feature>
<gene>
    <name evidence="8" type="primary">Parp14-001</name>
</gene>
<reference evidence="8" key="1">
    <citation type="submission" date="2020-04" db="EMBL/GenBank/DDBJ databases">
        <authorList>
            <person name="Neveu A P."/>
        </authorList>
    </citation>
    <scope>NUCLEOTIDE SEQUENCE</scope>
    <source>
        <tissue evidence="8">Whole embryo</tissue>
    </source>
</reference>
<dbReference type="EMBL" id="LR788796">
    <property type="protein sequence ID" value="CAB3264658.1"/>
    <property type="molecule type" value="mRNA"/>
</dbReference>
<dbReference type="InterPro" id="IPR043472">
    <property type="entry name" value="Macro_dom-like"/>
</dbReference>
<feature type="region of interest" description="Disordered" evidence="6">
    <location>
        <begin position="206"/>
        <end position="258"/>
    </location>
</feature>
<evidence type="ECO:0000256" key="1">
    <source>
        <dbReference type="ARBA" id="ARBA00004123"/>
    </source>
</evidence>
<feature type="domain" description="Macro" evidence="7">
    <location>
        <begin position="812"/>
        <end position="988"/>
    </location>
</feature>
<dbReference type="InterPro" id="IPR052056">
    <property type="entry name" value="Mono-ARTD/PARP"/>
</dbReference>
<feature type="region of interest" description="Disordered" evidence="6">
    <location>
        <begin position="1202"/>
        <end position="1266"/>
    </location>
</feature>
<sequence>MFGSDKTVIAISDGFLFLDSTQAKLAESELLKKFPETKWQVFPKIVPPVEENGFLLESASGAQLDEIKQFLRHHSGDGAIPEVNRWKGSFRVVYANDADISELKRALHKNKFKDKPLLVGEFCHSDCIRVSNLTETVTSDTIKQALFNVERCRITYVDISGKTALVYFANYEDASHVLKKLKTSKYEQVAEELSNPKVNFNLHYHHSTEEKPKTTSADTDKQSTKELPPSQPLSKKQKSLSNRDPLTQALPDSPKLNSIEDLKTGLKDKGTITRSFELDLDVPIYILKLVHKSANLGKMLAAKFKTVKAEVTSKTSAKMGAKPVQYVVKITLPEDEKVIENYILDGAVFKEKCAKRACDFFAEFVTKSAKFDFDRLSDFRFKMGWDQKDESVISIKSNNGVTMKVHASWSNVDKGKVEITGLQVDVDAFLKKLKDATAKPPSISRTETSKQDQHAQLVPKMREKSSVKLETHVSTWFYKFAVKDESSGKLFDRVEIKMSADNEEIYLYGQQQDCMRAKHWIEEMASQLIKEQYDVSGELKTFLETSPGRQHLSEVESRTNCSVTIECDIQSAPTNSHLPQIRSNKYPLAPSVPGLILCTRKLKDCDVIVRVTQVDITQMSCDAIVNTSNSQLQLRYAGVSGSILQKDGGSIQQEMNEIIRQKRFIPPGESVTTGPGVLPCKKIIHTVGPNLYGLAHMPKDSERCLMRCVMSVLREAEANGVSSIAIPAISCGAFGGNPDKCTSLIVEGIVEFFATAYKSCIRTIDLVELCDEYTLFLFKQALETVSTPQEDDSFHFLQDSSDQERSNKSPSSNNPNSIKIGPITVSVKLGDITNEHCDAIVNPMAQGYRFDLGVVSRAVLSRGGKQIERQCHSHFQKKHASPDFRVTGAGSLPSGHIFHLLMPLQQDKLVVVLTEMLLEADKRQKQTIAIPAVGTGGLALSTEDCTKIIKQAIHNVTTQGVTYLREIRIVIFDSRRLQSCINVLCSETKKGLSSTSSFSNNLSPKSSTDMTCAKICGKTTDDVKKAWTLLKAYRAKKPSAASDQICVDTMILSSDENFKYDEDIFKLQDECNVSFEIVIRRKETILKMKGKRRDVETALGLVKRMIGQKRLRPANKVLPNASKITEERNHYATASSSPDYSSLLSRYTSEKGQVFGVSQSWNQVEKSHEPAIASGCGHSDWNYNSNNTAKDTMADWSEHIPTTFGSSTSAYNTNTSTKSKEDLATRQENSEKTLQKLRSAQGRMWRDKKREELRTQPHTNINTDRQVSGGREWNHWKLLETDNWVLEELERGTAHYKKIVGCFSKGSTFLKTVKSVEEVKNPKLYQKFEREKRGNSHGYDDTVEMYYGVKYEARSKYICQNGWNSDAELRSRPNEGTTFQASSAMAVSDAGRDSQGNRRMFLAYVVKGRGGNTAGNTRTVYRNASAYPAYLLTFKAY</sequence>
<keyword evidence="2" id="KW-0328">Glycosyltransferase</keyword>
<keyword evidence="5" id="KW-0539">Nucleus</keyword>
<dbReference type="PANTHER" id="PTHR14453:SF67">
    <property type="entry name" value="POLY [ADP-RIBOSE] POLYMERASE"/>
    <property type="match status" value="1"/>
</dbReference>
<dbReference type="SUPFAM" id="SSF52949">
    <property type="entry name" value="Macro domain-like"/>
    <property type="match status" value="2"/>
</dbReference>
<dbReference type="Pfam" id="PF01661">
    <property type="entry name" value="Macro"/>
    <property type="match status" value="2"/>
</dbReference>
<dbReference type="Gene3D" id="3.90.228.10">
    <property type="match status" value="1"/>
</dbReference>
<feature type="compositionally biased region" description="Polar residues" evidence="6">
    <location>
        <begin position="1256"/>
        <end position="1266"/>
    </location>
</feature>
<dbReference type="GO" id="GO:0003714">
    <property type="term" value="F:transcription corepressor activity"/>
    <property type="evidence" value="ECO:0007669"/>
    <property type="project" value="TreeGrafter"/>
</dbReference>
<feature type="compositionally biased region" description="Basic and acidic residues" evidence="6">
    <location>
        <begin position="206"/>
        <end position="224"/>
    </location>
</feature>
<proteinExistence type="evidence at transcript level"/>
<dbReference type="CDD" id="cd00590">
    <property type="entry name" value="RRM_SF"/>
    <property type="match status" value="1"/>
</dbReference>
<comment type="subcellular location">
    <subcellularLocation>
        <location evidence="1">Nucleus</location>
    </subcellularLocation>
</comment>
<protein>
    <submittedName>
        <fullName evidence="8">Poly [ADP-ribose] polymerase 14</fullName>
    </submittedName>
</protein>
<feature type="compositionally biased region" description="Basic and acidic residues" evidence="6">
    <location>
        <begin position="1244"/>
        <end position="1255"/>
    </location>
</feature>
<dbReference type="SUPFAM" id="SSF54928">
    <property type="entry name" value="RNA-binding domain, RBD"/>
    <property type="match status" value="1"/>
</dbReference>
<name>A0A6F9DNT9_9ASCI</name>